<comment type="caution">
    <text evidence="3">The sequence shown here is derived from an EMBL/GenBank/DDBJ whole genome shotgun (WGS) entry which is preliminary data.</text>
</comment>
<feature type="compositionally biased region" description="Polar residues" evidence="1">
    <location>
        <begin position="1"/>
        <end position="11"/>
    </location>
</feature>
<feature type="region of interest" description="Disordered" evidence="1">
    <location>
        <begin position="1"/>
        <end position="43"/>
    </location>
</feature>
<accession>A0A1Q9EMG0</accession>
<dbReference type="OrthoDB" id="423576at2759"/>
<evidence type="ECO:0000313" key="4">
    <source>
        <dbReference type="Proteomes" id="UP000186817"/>
    </source>
</evidence>
<proteinExistence type="predicted"/>
<evidence type="ECO:0000256" key="1">
    <source>
        <dbReference type="SAM" id="MobiDB-lite"/>
    </source>
</evidence>
<feature type="transmembrane region" description="Helical" evidence="2">
    <location>
        <begin position="289"/>
        <end position="309"/>
    </location>
</feature>
<gene>
    <name evidence="3" type="ORF">AK812_SmicGene7856</name>
</gene>
<keyword evidence="2" id="KW-0812">Transmembrane</keyword>
<dbReference type="AlphaFoldDB" id="A0A1Q9EMG0"/>
<dbReference type="EMBL" id="LSRX01000113">
    <property type="protein sequence ID" value="OLQ08633.1"/>
    <property type="molecule type" value="Genomic_DNA"/>
</dbReference>
<keyword evidence="4" id="KW-1185">Reference proteome</keyword>
<reference evidence="3 4" key="1">
    <citation type="submission" date="2016-02" db="EMBL/GenBank/DDBJ databases">
        <title>Genome analysis of coral dinoflagellate symbionts highlights evolutionary adaptations to a symbiotic lifestyle.</title>
        <authorList>
            <person name="Aranda M."/>
            <person name="Li Y."/>
            <person name="Liew Y.J."/>
            <person name="Baumgarten S."/>
            <person name="Simakov O."/>
            <person name="Wilson M."/>
            <person name="Piel J."/>
            <person name="Ashoor H."/>
            <person name="Bougouffa S."/>
            <person name="Bajic V.B."/>
            <person name="Ryu T."/>
            <person name="Ravasi T."/>
            <person name="Bayer T."/>
            <person name="Micklem G."/>
            <person name="Kim H."/>
            <person name="Bhak J."/>
            <person name="Lajeunesse T.C."/>
            <person name="Voolstra C.R."/>
        </authorList>
    </citation>
    <scope>NUCLEOTIDE SEQUENCE [LARGE SCALE GENOMIC DNA]</scope>
    <source>
        <strain evidence="3 4">CCMP2467</strain>
    </source>
</reference>
<feature type="transmembrane region" description="Helical" evidence="2">
    <location>
        <begin position="254"/>
        <end position="277"/>
    </location>
</feature>
<keyword evidence="2" id="KW-0472">Membrane</keyword>
<dbReference type="Proteomes" id="UP000186817">
    <property type="component" value="Unassembled WGS sequence"/>
</dbReference>
<evidence type="ECO:0000256" key="2">
    <source>
        <dbReference type="SAM" id="Phobius"/>
    </source>
</evidence>
<protein>
    <submittedName>
        <fullName evidence="3">Uncharacterized protein</fullName>
    </submittedName>
</protein>
<feature type="transmembrane region" description="Helical" evidence="2">
    <location>
        <begin position="120"/>
        <end position="151"/>
    </location>
</feature>
<sequence>MGRPSQTSSEDSILDLRVPAERQDSGPSQGSGHGTAPSLGAPDTDLHMEAMMPSLVESVAKMDVVNPEVLRVTPAFRALEHFAAALRVGSAGNFFHKSHQSRRISTFWSHSWHGGYWKKIFAIIALYNGTAAVLLSLLTGACMMLLFSLGTLPGIDRGWWDDITWSCWSTFSGLVVASLVMIFWRPRTAVFLDRICISQSDARLKTEAILSLAGFLKNSDRMLILWDPTWTERLWCLFELAAFLKSKTSQQQHLIVRPVFMGPLSIAVYIIFAAVAMPIATVPIYDERTIVQLLSVIVFCAFVVAVPAASTIRSYFRDLDTMKLQLLSISVDSTRSSCCDLHHVGPSGEAMLCDRKIVKECVKIWFGSELTFEDTVRTEVLDILDRDLTQKVFSTPWSLGMTSPVILAFMDVSASWAEHEWNLWAHPSPSLLLEGLVIWFLFVPANKDVALKGRCSFVGIDVLQKNRHRLGVRQAMFASQKAKQRLAEARRSLEDDLSRPQSASIALEQAKEAFQLCGRVALSGDEQTLREESQSLSRAWLQRAEERLKAAAFASELQGLRLSVEEWETLGRVLGCEEEAPPLLSQEEVRQAVAQIVAEEAGARSAKQGQEMSLTYILVTVTLERDDWSFNERKWSILRHQARGVLQVEAVAVMACWQFVAPVLLGPHRFVQPKANRGLEAAAPAAMGALVTMASSLPAEATVPAKGPLYGTELCTKPLIYLIYPLCVQARFPTDSQDARLEVIPITASADLAARLRERQDSLEGRVLARWSLLGAMVASKVSTMMACALGPFWVKTAIKQARGVGFNKESLEAALDCFDRTEYQQKLQESLMEALSHRDLINLRSVIKEMEVVYVAEAPGHLSRFRLTMAQAKLRFLEEQAAASSQLEGLLQVRRKSVLLEELPEAISNAKRLRVDSGSIARAEKILEFASAQDFLQAAVEAGDRKAVRAALEQAQGCETFSDCSLEDRERCVQQALLFEKLSDAVQRNRLQIHSRRCRMRRAV</sequence>
<name>A0A1Q9EMG0_SYMMI</name>
<organism evidence="3 4">
    <name type="scientific">Symbiodinium microadriaticum</name>
    <name type="common">Dinoflagellate</name>
    <name type="synonym">Zooxanthella microadriatica</name>
    <dbReference type="NCBI Taxonomy" id="2951"/>
    <lineage>
        <taxon>Eukaryota</taxon>
        <taxon>Sar</taxon>
        <taxon>Alveolata</taxon>
        <taxon>Dinophyceae</taxon>
        <taxon>Suessiales</taxon>
        <taxon>Symbiodiniaceae</taxon>
        <taxon>Symbiodinium</taxon>
    </lineage>
</organism>
<keyword evidence="2" id="KW-1133">Transmembrane helix</keyword>
<feature type="transmembrane region" description="Helical" evidence="2">
    <location>
        <begin position="163"/>
        <end position="184"/>
    </location>
</feature>
<evidence type="ECO:0000313" key="3">
    <source>
        <dbReference type="EMBL" id="OLQ08633.1"/>
    </source>
</evidence>